<name>A0AA38XTJ9_9EURO</name>
<feature type="transmembrane region" description="Helical" evidence="11">
    <location>
        <begin position="234"/>
        <end position="252"/>
    </location>
</feature>
<feature type="transmembrane region" description="Helical" evidence="11">
    <location>
        <begin position="309"/>
        <end position="326"/>
    </location>
</feature>
<evidence type="ECO:0000256" key="8">
    <source>
        <dbReference type="ARBA" id="ARBA00023065"/>
    </source>
</evidence>
<dbReference type="EMBL" id="JAPDRN010000113">
    <property type="protein sequence ID" value="KAJ9621789.1"/>
    <property type="molecule type" value="Genomic_DNA"/>
</dbReference>
<evidence type="ECO:0000256" key="3">
    <source>
        <dbReference type="ARBA" id="ARBA00022448"/>
    </source>
</evidence>
<evidence type="ECO:0000256" key="11">
    <source>
        <dbReference type="SAM" id="Phobius"/>
    </source>
</evidence>
<feature type="region of interest" description="Disordered" evidence="10">
    <location>
        <begin position="23"/>
        <end position="45"/>
    </location>
</feature>
<feature type="transmembrane region" description="Helical" evidence="11">
    <location>
        <begin position="332"/>
        <end position="354"/>
    </location>
</feature>
<sequence>MASVQQPLRSLGAARRYHPGAGARILRTPGNAEHRHTSDDHQGRYGLVPGCSPSSPSWCSSSPLDACPSILRRGLMLERHGLSLALGCAILAILYGIVSARWILRQPTGNERMVAIATAIQEGARAYLNRQYLTIGIAGVVLFVLVGIFLSWYTAIGFAVGAVLSGAAGYIGMNVSVRANVRTAEAARHGISAAMDVAFRGGAITGMLVVGLGLLGVAGYYALLLRLGLPMEQALHALVGLAFGSSLISIFARLGGGIFTKGADVGADLVGKVEAGIPEDDPRNPAVIADNVGDNVGDCAGMAADLFETYAVTVIATMLLGSLMLAEAGANAVLYPLVLGGVSIIASIIGALFVKVKPGGSIMGALYKGVIVSGVLAAIAFYPITTGLMADNVHGPVALYGCALIGLVLTGLIVWITEYYTGTQYKPVQHVAQASTTGHGTNIIAGLGISMKSTALPVIAVCVAIWGAHALAGLYGIAIAATAMLSMAGMIVALDAYGPITDNAGGIAEMAELPSEIRDITDPLDAVGNTTKAVTKGYAIGSAALAALVLFADYTHNLQAANPGQEFRFDLSDHTVIIGLLIGGLIPYLFGAMAMEAVGRAAGAVVEEVRRQFREIPGIMQGTAKPQYDKAVDMLTRSAIREMIVPSLLPVAVPVVVGLLLGPRALGGLLIGTIVTGLFVAISMTTGGGAWDNAKKYIEDGHFGGKGSEAHKAAVTGDTVGDPYKDTAGPAINPLIKIINIVALLLVPLL</sequence>
<evidence type="ECO:0000256" key="7">
    <source>
        <dbReference type="ARBA" id="ARBA00022989"/>
    </source>
</evidence>
<feature type="transmembrane region" description="Helical" evidence="11">
    <location>
        <begin position="538"/>
        <end position="556"/>
    </location>
</feature>
<dbReference type="NCBIfam" id="NF001953">
    <property type="entry name" value="PRK00733.2-1"/>
    <property type="match status" value="1"/>
</dbReference>
<feature type="transmembrane region" description="Helical" evidence="11">
    <location>
        <begin position="472"/>
        <end position="494"/>
    </location>
</feature>
<feature type="transmembrane region" description="Helical" evidence="11">
    <location>
        <begin position="366"/>
        <end position="385"/>
    </location>
</feature>
<dbReference type="GO" id="GO:0012505">
    <property type="term" value="C:endomembrane system"/>
    <property type="evidence" value="ECO:0007669"/>
    <property type="project" value="UniProtKB-SubCell"/>
</dbReference>
<evidence type="ECO:0000256" key="4">
    <source>
        <dbReference type="ARBA" id="ARBA00022692"/>
    </source>
</evidence>
<keyword evidence="5" id="KW-0460">Magnesium</keyword>
<accession>A0AA38XTJ9</accession>
<protein>
    <recommendedName>
        <fullName evidence="2">H(+)-exporting diphosphatase</fullName>
        <ecNumber evidence="2">7.1.3.1</ecNumber>
    </recommendedName>
</protein>
<evidence type="ECO:0000256" key="6">
    <source>
        <dbReference type="ARBA" id="ARBA00022967"/>
    </source>
</evidence>
<gene>
    <name evidence="12" type="ORF">H2204_011827</name>
</gene>
<reference evidence="12" key="1">
    <citation type="submission" date="2022-10" db="EMBL/GenBank/DDBJ databases">
        <title>Culturing micro-colonial fungi from biological soil crusts in the Mojave desert and describing Neophaeococcomyces mojavensis, and introducing the new genera and species Taxawa tesnikishii.</title>
        <authorList>
            <person name="Kurbessoian T."/>
            <person name="Stajich J.E."/>
        </authorList>
    </citation>
    <scope>NUCLEOTIDE SEQUENCE</scope>
    <source>
        <strain evidence="12">TK_35</strain>
    </source>
</reference>
<feature type="transmembrane region" description="Helical" evidence="11">
    <location>
        <begin position="576"/>
        <end position="595"/>
    </location>
</feature>
<dbReference type="NCBIfam" id="TIGR01104">
    <property type="entry name" value="V_PPase"/>
    <property type="match status" value="1"/>
</dbReference>
<evidence type="ECO:0000256" key="9">
    <source>
        <dbReference type="ARBA" id="ARBA00023136"/>
    </source>
</evidence>
<feature type="transmembrane region" description="Helical" evidence="11">
    <location>
        <begin position="197"/>
        <end position="222"/>
    </location>
</feature>
<dbReference type="HAMAP" id="MF_01129">
    <property type="entry name" value="PPase_energized_pump"/>
    <property type="match status" value="1"/>
</dbReference>
<keyword evidence="8" id="KW-0406">Ion transport</keyword>
<dbReference type="Pfam" id="PF03030">
    <property type="entry name" value="H_PPase"/>
    <property type="match status" value="1"/>
</dbReference>
<evidence type="ECO:0000256" key="1">
    <source>
        <dbReference type="ARBA" id="ARBA00004127"/>
    </source>
</evidence>
<dbReference type="GO" id="GO:0004427">
    <property type="term" value="F:inorganic diphosphate phosphatase activity"/>
    <property type="evidence" value="ECO:0007669"/>
    <property type="project" value="InterPro"/>
</dbReference>
<dbReference type="InterPro" id="IPR004131">
    <property type="entry name" value="PPase-energised_H-pump"/>
</dbReference>
<feature type="transmembrane region" description="Helical" evidence="11">
    <location>
        <begin position="132"/>
        <end position="150"/>
    </location>
</feature>
<keyword evidence="7 11" id="KW-1133">Transmembrane helix</keyword>
<dbReference type="AlphaFoldDB" id="A0AA38XTJ9"/>
<feature type="transmembrane region" description="Helical" evidence="11">
    <location>
        <begin position="156"/>
        <end position="177"/>
    </location>
</feature>
<dbReference type="PANTHER" id="PTHR31998">
    <property type="entry name" value="K(+)-INSENSITIVE PYROPHOSPHATE-ENERGIZED PROTON PUMP"/>
    <property type="match status" value="1"/>
</dbReference>
<evidence type="ECO:0000256" key="2">
    <source>
        <dbReference type="ARBA" id="ARBA00013242"/>
    </source>
</evidence>
<dbReference type="GO" id="GO:0016020">
    <property type="term" value="C:membrane"/>
    <property type="evidence" value="ECO:0007669"/>
    <property type="project" value="InterPro"/>
</dbReference>
<dbReference type="NCBIfam" id="NF001951">
    <property type="entry name" value="PRK00733.1-2"/>
    <property type="match status" value="1"/>
</dbReference>
<feature type="transmembrane region" description="Helical" evidence="11">
    <location>
        <begin position="643"/>
        <end position="662"/>
    </location>
</feature>
<comment type="subcellular location">
    <subcellularLocation>
        <location evidence="1">Endomembrane system</location>
        <topology evidence="1">Multi-pass membrane protein</topology>
    </subcellularLocation>
</comment>
<keyword evidence="9 11" id="KW-0472">Membrane</keyword>
<dbReference type="PIRSF" id="PIRSF001265">
    <property type="entry name" value="H+-PPase"/>
    <property type="match status" value="1"/>
</dbReference>
<feature type="transmembrane region" description="Helical" evidence="11">
    <location>
        <begin position="82"/>
        <end position="104"/>
    </location>
</feature>
<dbReference type="NCBIfam" id="NF001960">
    <property type="entry name" value="PRK00733.3-5"/>
    <property type="match status" value="1"/>
</dbReference>
<keyword evidence="6" id="KW-1278">Translocase</keyword>
<feature type="transmembrane region" description="Helical" evidence="11">
    <location>
        <begin position="668"/>
        <end position="691"/>
    </location>
</feature>
<evidence type="ECO:0000256" key="10">
    <source>
        <dbReference type="SAM" id="MobiDB-lite"/>
    </source>
</evidence>
<feature type="transmembrane region" description="Helical" evidence="11">
    <location>
        <begin position="397"/>
        <end position="421"/>
    </location>
</feature>
<evidence type="ECO:0000256" key="5">
    <source>
        <dbReference type="ARBA" id="ARBA00022842"/>
    </source>
</evidence>
<keyword evidence="4 11" id="KW-0812">Transmembrane</keyword>
<feature type="transmembrane region" description="Helical" evidence="11">
    <location>
        <begin position="442"/>
        <end position="466"/>
    </location>
</feature>
<proteinExistence type="inferred from homology"/>
<organism evidence="12">
    <name type="scientific">Knufia peltigerae</name>
    <dbReference type="NCBI Taxonomy" id="1002370"/>
    <lineage>
        <taxon>Eukaryota</taxon>
        <taxon>Fungi</taxon>
        <taxon>Dikarya</taxon>
        <taxon>Ascomycota</taxon>
        <taxon>Pezizomycotina</taxon>
        <taxon>Eurotiomycetes</taxon>
        <taxon>Chaetothyriomycetidae</taxon>
        <taxon>Chaetothyriales</taxon>
        <taxon>Trichomeriaceae</taxon>
        <taxon>Knufia</taxon>
    </lineage>
</organism>
<evidence type="ECO:0000313" key="12">
    <source>
        <dbReference type="EMBL" id="KAJ9621789.1"/>
    </source>
</evidence>
<dbReference type="EC" id="7.1.3.1" evidence="2"/>
<comment type="caution">
    <text evidence="12">The sequence shown here is derived from an EMBL/GenBank/DDBJ whole genome shotgun (WGS) entry which is preliminary data.</text>
</comment>
<dbReference type="GO" id="GO:0009678">
    <property type="term" value="F:diphosphate hydrolysis-driven proton transmembrane transporter activity"/>
    <property type="evidence" value="ECO:0007669"/>
    <property type="project" value="UniProtKB-EC"/>
</dbReference>
<keyword evidence="3" id="KW-0813">Transport</keyword>
<feature type="compositionally biased region" description="Basic and acidic residues" evidence="10">
    <location>
        <begin position="32"/>
        <end position="43"/>
    </location>
</feature>